<name>A0A8H7UTX4_9FUNG</name>
<feature type="transmembrane region" description="Helical" evidence="5">
    <location>
        <begin position="45"/>
        <end position="71"/>
    </location>
</feature>
<accession>A0A8H7UTX4</accession>
<protein>
    <recommendedName>
        <fullName evidence="8">Tetraspanin</fullName>
    </recommendedName>
</protein>
<feature type="transmembrane region" description="Helical" evidence="5">
    <location>
        <begin position="178"/>
        <end position="201"/>
    </location>
</feature>
<gene>
    <name evidence="6" type="ORF">INT47_003354</name>
</gene>
<organism evidence="6 7">
    <name type="scientific">Mucor saturninus</name>
    <dbReference type="NCBI Taxonomy" id="64648"/>
    <lineage>
        <taxon>Eukaryota</taxon>
        <taxon>Fungi</taxon>
        <taxon>Fungi incertae sedis</taxon>
        <taxon>Mucoromycota</taxon>
        <taxon>Mucoromycotina</taxon>
        <taxon>Mucoromycetes</taxon>
        <taxon>Mucorales</taxon>
        <taxon>Mucorineae</taxon>
        <taxon>Mucoraceae</taxon>
        <taxon>Mucor</taxon>
    </lineage>
</organism>
<dbReference type="InterPro" id="IPR018499">
    <property type="entry name" value="Tetraspanin/Peripherin"/>
</dbReference>
<dbReference type="PANTHER" id="PTHR19282">
    <property type="entry name" value="TETRASPANIN"/>
    <property type="match status" value="1"/>
</dbReference>
<keyword evidence="4 5" id="KW-0472">Membrane</keyword>
<dbReference type="AlphaFoldDB" id="A0A8H7UTX4"/>
<evidence type="ECO:0008006" key="8">
    <source>
        <dbReference type="Google" id="ProtNLM"/>
    </source>
</evidence>
<reference evidence="6" key="1">
    <citation type="submission" date="2020-12" db="EMBL/GenBank/DDBJ databases">
        <title>Metabolic potential, ecology and presence of endohyphal bacteria is reflected in genomic diversity of Mucoromycotina.</title>
        <authorList>
            <person name="Muszewska A."/>
            <person name="Okrasinska A."/>
            <person name="Steczkiewicz K."/>
            <person name="Drgas O."/>
            <person name="Orlowska M."/>
            <person name="Perlinska-Lenart U."/>
            <person name="Aleksandrzak-Piekarczyk T."/>
            <person name="Szatraj K."/>
            <person name="Zielenkiewicz U."/>
            <person name="Pilsyk S."/>
            <person name="Malc E."/>
            <person name="Mieczkowski P."/>
            <person name="Kruszewska J.S."/>
            <person name="Biernat P."/>
            <person name="Pawlowska J."/>
        </authorList>
    </citation>
    <scope>NUCLEOTIDE SEQUENCE</scope>
    <source>
        <strain evidence="6">WA0000017839</strain>
    </source>
</reference>
<proteinExistence type="predicted"/>
<dbReference type="InterPro" id="IPR008952">
    <property type="entry name" value="Tetraspanin_EC2_sf"/>
</dbReference>
<dbReference type="Proteomes" id="UP000603453">
    <property type="component" value="Unassembled WGS sequence"/>
</dbReference>
<evidence type="ECO:0000256" key="5">
    <source>
        <dbReference type="SAM" id="Phobius"/>
    </source>
</evidence>
<dbReference type="Pfam" id="PF00335">
    <property type="entry name" value="Tetraspanin"/>
    <property type="match status" value="1"/>
</dbReference>
<dbReference type="EMBL" id="JAEPRD010000338">
    <property type="protein sequence ID" value="KAG2191918.1"/>
    <property type="molecule type" value="Genomic_DNA"/>
</dbReference>
<dbReference type="GO" id="GO:0016020">
    <property type="term" value="C:membrane"/>
    <property type="evidence" value="ECO:0007669"/>
    <property type="project" value="UniProtKB-SubCell"/>
</dbReference>
<dbReference type="PANTHER" id="PTHR19282:SF417">
    <property type="entry name" value="TETRASPANIN TSPA-RELATED"/>
    <property type="match status" value="1"/>
</dbReference>
<evidence type="ECO:0000256" key="3">
    <source>
        <dbReference type="ARBA" id="ARBA00022989"/>
    </source>
</evidence>
<evidence type="ECO:0000313" key="6">
    <source>
        <dbReference type="EMBL" id="KAG2191918.1"/>
    </source>
</evidence>
<evidence type="ECO:0000256" key="2">
    <source>
        <dbReference type="ARBA" id="ARBA00022692"/>
    </source>
</evidence>
<keyword evidence="3 5" id="KW-1133">Transmembrane helix</keyword>
<dbReference type="PRINTS" id="PR00259">
    <property type="entry name" value="TMFOUR"/>
</dbReference>
<comment type="caution">
    <text evidence="6">The sequence shown here is derived from an EMBL/GenBank/DDBJ whole genome shotgun (WGS) entry which is preliminary data.</text>
</comment>
<feature type="transmembrane region" description="Helical" evidence="5">
    <location>
        <begin position="12"/>
        <end position="33"/>
    </location>
</feature>
<evidence type="ECO:0000256" key="4">
    <source>
        <dbReference type="ARBA" id="ARBA00023136"/>
    </source>
</evidence>
<feature type="transmembrane region" description="Helical" evidence="5">
    <location>
        <begin position="83"/>
        <end position="104"/>
    </location>
</feature>
<evidence type="ECO:0000313" key="7">
    <source>
        <dbReference type="Proteomes" id="UP000603453"/>
    </source>
</evidence>
<evidence type="ECO:0000256" key="1">
    <source>
        <dbReference type="ARBA" id="ARBA00004141"/>
    </source>
</evidence>
<sequence>MACCQNSYRQSQVYLILTNLLFFICGCGLLAFGMMATQAKFNDAILIPINILKMITILGLILIFTSLVGILGGFYRERRAIHLLYTTLVLVAFIYQISIAVIVYDQAAHIPNWLSDTWNDSSREYKLFAQKKFSCCGFSHTLDHPVATPTCMPDHVVNSAQPCYELLTHFIRADLSHIYIALFTGLAIELLALCNVITHLCSIDNMTRRKWEVSPEEQRKYVHDYNLSADTLVAPPSIQSKSRQF</sequence>
<dbReference type="SUPFAM" id="SSF48652">
    <property type="entry name" value="Tetraspanin"/>
    <property type="match status" value="1"/>
</dbReference>
<keyword evidence="2 5" id="KW-0812">Transmembrane</keyword>
<dbReference type="OrthoDB" id="2279611at2759"/>
<keyword evidence="7" id="KW-1185">Reference proteome</keyword>
<comment type="subcellular location">
    <subcellularLocation>
        <location evidence="1">Membrane</location>
        <topology evidence="1">Multi-pass membrane protein</topology>
    </subcellularLocation>
</comment>